<dbReference type="EMBL" id="BAAAPH010000025">
    <property type="protein sequence ID" value="GAA1598053.1"/>
    <property type="molecule type" value="Genomic_DNA"/>
</dbReference>
<gene>
    <name evidence="6" type="ORF">GCM10009804_63210</name>
</gene>
<keyword evidence="4" id="KW-0804">Transcription</keyword>
<dbReference type="InterPro" id="IPR036390">
    <property type="entry name" value="WH_DNA-bd_sf"/>
</dbReference>
<keyword evidence="2" id="KW-0805">Transcription regulation</keyword>
<reference evidence="6 7" key="1">
    <citation type="journal article" date="2019" name="Int. J. Syst. Evol. Microbiol.">
        <title>The Global Catalogue of Microorganisms (GCM) 10K type strain sequencing project: providing services to taxonomists for standard genome sequencing and annotation.</title>
        <authorList>
            <consortium name="The Broad Institute Genomics Platform"/>
            <consortium name="The Broad Institute Genome Sequencing Center for Infectious Disease"/>
            <person name="Wu L."/>
            <person name="Ma J."/>
        </authorList>
    </citation>
    <scope>NUCLEOTIDE SEQUENCE [LARGE SCALE GENOMIC DNA]</scope>
    <source>
        <strain evidence="6 7">JCM 15572</strain>
    </source>
</reference>
<dbReference type="Gene3D" id="1.10.10.10">
    <property type="entry name" value="Winged helix-like DNA-binding domain superfamily/Winged helix DNA-binding domain"/>
    <property type="match status" value="1"/>
</dbReference>
<dbReference type="Pfam" id="PF03466">
    <property type="entry name" value="LysR_substrate"/>
    <property type="match status" value="1"/>
</dbReference>
<dbReference type="PRINTS" id="PR00039">
    <property type="entry name" value="HTHLYSR"/>
</dbReference>
<dbReference type="InterPro" id="IPR005119">
    <property type="entry name" value="LysR_subst-bd"/>
</dbReference>
<feature type="domain" description="HTH lysR-type" evidence="5">
    <location>
        <begin position="2"/>
        <end position="59"/>
    </location>
</feature>
<evidence type="ECO:0000259" key="5">
    <source>
        <dbReference type="PROSITE" id="PS50931"/>
    </source>
</evidence>
<evidence type="ECO:0000256" key="2">
    <source>
        <dbReference type="ARBA" id="ARBA00023015"/>
    </source>
</evidence>
<dbReference type="InterPro" id="IPR036388">
    <property type="entry name" value="WH-like_DNA-bd_sf"/>
</dbReference>
<name>A0ABN2E6Y4_9ACTN</name>
<dbReference type="PANTHER" id="PTHR30346:SF0">
    <property type="entry name" value="HCA OPERON TRANSCRIPTIONAL ACTIVATOR HCAR"/>
    <property type="match status" value="1"/>
</dbReference>
<comment type="caution">
    <text evidence="6">The sequence shown here is derived from an EMBL/GenBank/DDBJ whole genome shotgun (WGS) entry which is preliminary data.</text>
</comment>
<dbReference type="SUPFAM" id="SSF53850">
    <property type="entry name" value="Periplasmic binding protein-like II"/>
    <property type="match status" value="1"/>
</dbReference>
<keyword evidence="3" id="KW-0238">DNA-binding</keyword>
<sequence length="291" mass="30396">MLTERHLQIFVALAEEQHFGDAARVVGITQPPLSQGLRRLEALVGAKLFERGAGQVELTPAGIALLPYARRALSSIEELHQAAVEREPEGPEIRLGVAPEVPPSAGAAVAAACGEAIAGSRVTVSTAPTSSLVNQVSTGRLTLAIVAHPTVLDGLEAGPVALLPTWLLLPAGVASAEVVGLRELGELPVAVRPRTEAPAARDLFLDTLALHRPRGGTVVVTDERAGLAMAAAGQAAVVTADPLLGAPGVTRHRLVDDPLPLRLRLVWSRTRTPFLRPDDVMAQLTEALVAS</sequence>
<evidence type="ECO:0000313" key="6">
    <source>
        <dbReference type="EMBL" id="GAA1598053.1"/>
    </source>
</evidence>
<proteinExistence type="inferred from homology"/>
<dbReference type="Pfam" id="PF00126">
    <property type="entry name" value="HTH_1"/>
    <property type="match status" value="1"/>
</dbReference>
<dbReference type="PANTHER" id="PTHR30346">
    <property type="entry name" value="TRANSCRIPTIONAL DUAL REGULATOR HCAR-RELATED"/>
    <property type="match status" value="1"/>
</dbReference>
<dbReference type="RefSeq" id="WP_344239396.1">
    <property type="nucleotide sequence ID" value="NZ_BAAAPH010000025.1"/>
</dbReference>
<keyword evidence="7" id="KW-1185">Reference proteome</keyword>
<evidence type="ECO:0000256" key="1">
    <source>
        <dbReference type="ARBA" id="ARBA00009437"/>
    </source>
</evidence>
<dbReference type="InterPro" id="IPR000847">
    <property type="entry name" value="LysR_HTH_N"/>
</dbReference>
<dbReference type="PROSITE" id="PS50931">
    <property type="entry name" value="HTH_LYSR"/>
    <property type="match status" value="1"/>
</dbReference>
<dbReference type="SUPFAM" id="SSF46785">
    <property type="entry name" value="Winged helix' DNA-binding domain"/>
    <property type="match status" value="1"/>
</dbReference>
<dbReference type="Gene3D" id="3.40.190.10">
    <property type="entry name" value="Periplasmic binding protein-like II"/>
    <property type="match status" value="2"/>
</dbReference>
<comment type="similarity">
    <text evidence="1">Belongs to the LysR transcriptional regulatory family.</text>
</comment>
<dbReference type="Proteomes" id="UP001501705">
    <property type="component" value="Unassembled WGS sequence"/>
</dbReference>
<evidence type="ECO:0000256" key="3">
    <source>
        <dbReference type="ARBA" id="ARBA00023125"/>
    </source>
</evidence>
<accession>A0ABN2E6Y4</accession>
<evidence type="ECO:0000256" key="4">
    <source>
        <dbReference type="ARBA" id="ARBA00023163"/>
    </source>
</evidence>
<organism evidence="6 7">
    <name type="scientific">Kribbella hippodromi</name>
    <dbReference type="NCBI Taxonomy" id="434347"/>
    <lineage>
        <taxon>Bacteria</taxon>
        <taxon>Bacillati</taxon>
        <taxon>Actinomycetota</taxon>
        <taxon>Actinomycetes</taxon>
        <taxon>Propionibacteriales</taxon>
        <taxon>Kribbellaceae</taxon>
        <taxon>Kribbella</taxon>
    </lineage>
</organism>
<protein>
    <submittedName>
        <fullName evidence="6">LysR substrate-binding domain-containing protein</fullName>
    </submittedName>
</protein>
<evidence type="ECO:0000313" key="7">
    <source>
        <dbReference type="Proteomes" id="UP001501705"/>
    </source>
</evidence>